<dbReference type="EMBL" id="JABWDY010027617">
    <property type="protein sequence ID" value="KAF5187767.1"/>
    <property type="molecule type" value="Genomic_DNA"/>
</dbReference>
<evidence type="ECO:0000313" key="3">
    <source>
        <dbReference type="EMBL" id="KAF5187767.1"/>
    </source>
</evidence>
<dbReference type="InterPro" id="IPR027417">
    <property type="entry name" value="P-loop_NTPase"/>
</dbReference>
<accession>A0A7J6VSQ5</accession>
<name>A0A7J6VSQ5_THATH</name>
<dbReference type="SUPFAM" id="SSF52540">
    <property type="entry name" value="P-loop containing nucleoside triphosphate hydrolases"/>
    <property type="match status" value="1"/>
</dbReference>
<feature type="domain" description="ABC transporter" evidence="1">
    <location>
        <begin position="170"/>
        <end position="205"/>
    </location>
</feature>
<protein>
    <submittedName>
        <fullName evidence="3">Abc transporter g family member</fullName>
    </submittedName>
</protein>
<gene>
    <name evidence="3" type="ORF">FRX31_022646</name>
</gene>
<sequence>MKTLLGGVSWHHIYAHSIIASNAETVKEDEGDELLWDAIERLPSTEHSNFAILRRSDDSEIDGDGGTTTETVVDVRKLDRIGRQLLVKKALATNEQDNYKLLSAIKQRLDRVGLEIPKLEVRFENLNISAQVQTGRRALPTLVNYTRDTLEQVLTGLRIFHPKRHSLTILDNISGFIKPGRMTLLLGPPGSGKSTLLKALAGKLDRNLQ</sequence>
<organism evidence="3 4">
    <name type="scientific">Thalictrum thalictroides</name>
    <name type="common">Rue-anemone</name>
    <name type="synonym">Anemone thalictroides</name>
    <dbReference type="NCBI Taxonomy" id="46969"/>
    <lineage>
        <taxon>Eukaryota</taxon>
        <taxon>Viridiplantae</taxon>
        <taxon>Streptophyta</taxon>
        <taxon>Embryophyta</taxon>
        <taxon>Tracheophyta</taxon>
        <taxon>Spermatophyta</taxon>
        <taxon>Magnoliopsida</taxon>
        <taxon>Ranunculales</taxon>
        <taxon>Ranunculaceae</taxon>
        <taxon>Thalictroideae</taxon>
        <taxon>Thalictrum</taxon>
    </lineage>
</organism>
<proteinExistence type="predicted"/>
<comment type="caution">
    <text evidence="3">The sequence shown here is derived from an EMBL/GenBank/DDBJ whole genome shotgun (WGS) entry which is preliminary data.</text>
</comment>
<dbReference type="GO" id="GO:0005524">
    <property type="term" value="F:ATP binding"/>
    <property type="evidence" value="ECO:0007669"/>
    <property type="project" value="InterPro"/>
</dbReference>
<keyword evidence="4" id="KW-1185">Reference proteome</keyword>
<dbReference type="OrthoDB" id="66620at2759"/>
<dbReference type="Pfam" id="PF14510">
    <property type="entry name" value="ABC_trans_N"/>
    <property type="match status" value="1"/>
</dbReference>
<dbReference type="InterPro" id="IPR029481">
    <property type="entry name" value="ABC_trans_N"/>
</dbReference>
<evidence type="ECO:0000259" key="2">
    <source>
        <dbReference type="Pfam" id="PF14510"/>
    </source>
</evidence>
<dbReference type="InterPro" id="IPR003439">
    <property type="entry name" value="ABC_transporter-like_ATP-bd"/>
</dbReference>
<dbReference type="PANTHER" id="PTHR48040">
    <property type="entry name" value="PLEIOTROPIC DRUG RESISTANCE PROTEIN 1-LIKE ISOFORM X1"/>
    <property type="match status" value="1"/>
</dbReference>
<dbReference type="Pfam" id="PF00005">
    <property type="entry name" value="ABC_tran"/>
    <property type="match status" value="1"/>
</dbReference>
<dbReference type="Gene3D" id="3.40.50.300">
    <property type="entry name" value="P-loop containing nucleotide triphosphate hydrolases"/>
    <property type="match status" value="1"/>
</dbReference>
<evidence type="ECO:0000313" key="4">
    <source>
        <dbReference type="Proteomes" id="UP000554482"/>
    </source>
</evidence>
<feature type="domain" description="Pleiotropic ABC efflux transporter N-terminal" evidence="2">
    <location>
        <begin position="94"/>
        <end position="144"/>
    </location>
</feature>
<dbReference type="AlphaFoldDB" id="A0A7J6VSQ5"/>
<feature type="non-terminal residue" evidence="3">
    <location>
        <position position="209"/>
    </location>
</feature>
<evidence type="ECO:0000259" key="1">
    <source>
        <dbReference type="Pfam" id="PF00005"/>
    </source>
</evidence>
<dbReference type="PANTHER" id="PTHR48040:SF13">
    <property type="entry name" value="ABC TRANSPORTER G FAMILY MEMBER 31"/>
    <property type="match status" value="1"/>
</dbReference>
<dbReference type="Proteomes" id="UP000554482">
    <property type="component" value="Unassembled WGS sequence"/>
</dbReference>
<reference evidence="3 4" key="1">
    <citation type="submission" date="2020-06" db="EMBL/GenBank/DDBJ databases">
        <title>Transcriptomic and genomic resources for Thalictrum thalictroides and T. hernandezii: Facilitating candidate gene discovery in an emerging model plant lineage.</title>
        <authorList>
            <person name="Arias T."/>
            <person name="Riano-Pachon D.M."/>
            <person name="Di Stilio V.S."/>
        </authorList>
    </citation>
    <scope>NUCLEOTIDE SEQUENCE [LARGE SCALE GENOMIC DNA]</scope>
    <source>
        <strain evidence="4">cv. WT478/WT964</strain>
        <tissue evidence="3">Leaves</tissue>
    </source>
</reference>
<dbReference type="GO" id="GO:0016887">
    <property type="term" value="F:ATP hydrolysis activity"/>
    <property type="evidence" value="ECO:0007669"/>
    <property type="project" value="InterPro"/>
</dbReference>